<evidence type="ECO:0000256" key="10">
    <source>
        <dbReference type="RuleBase" id="RU003706"/>
    </source>
</evidence>
<dbReference type="RefSeq" id="WP_132820918.1">
    <property type="nucleotide sequence ID" value="NZ_SMKI01000389.1"/>
</dbReference>
<keyword evidence="6 10" id="KW-0548">Nucleotidyltransferase</keyword>
<evidence type="ECO:0000256" key="3">
    <source>
        <dbReference type="ARBA" id="ARBA00012461"/>
    </source>
</evidence>
<keyword evidence="7 10" id="KW-0479">Metal-binding</keyword>
<dbReference type="GO" id="GO:0046872">
    <property type="term" value="F:metal ion binding"/>
    <property type="evidence" value="ECO:0007669"/>
    <property type="project" value="UniProtKB-KW"/>
</dbReference>
<evidence type="ECO:0000256" key="7">
    <source>
        <dbReference type="ARBA" id="ARBA00022723"/>
    </source>
</evidence>
<evidence type="ECO:0000313" key="13">
    <source>
        <dbReference type="Proteomes" id="UP000295345"/>
    </source>
</evidence>
<comment type="similarity">
    <text evidence="2 10">Belongs to the glucose-1-phosphate thymidylyltransferase family.</text>
</comment>
<dbReference type="Gene3D" id="3.90.550.10">
    <property type="entry name" value="Spore Coat Polysaccharide Biosynthesis Protein SpsA, Chain A"/>
    <property type="match status" value="1"/>
</dbReference>
<evidence type="ECO:0000256" key="5">
    <source>
        <dbReference type="ARBA" id="ARBA00022679"/>
    </source>
</evidence>
<dbReference type="AlphaFoldDB" id="A0A4R4SZ55"/>
<dbReference type="InterPro" id="IPR005907">
    <property type="entry name" value="G1P_thy_trans_s"/>
</dbReference>
<dbReference type="InterPro" id="IPR029044">
    <property type="entry name" value="Nucleotide-diphossugar_trans"/>
</dbReference>
<comment type="function">
    <text evidence="10">Catalyzes the formation of dTDP-glucose, from dTTP and glucose 1-phosphate, as well as its pyrophosphorolysis.</text>
</comment>
<dbReference type="InterPro" id="IPR005835">
    <property type="entry name" value="NTP_transferase_dom"/>
</dbReference>
<comment type="caution">
    <text evidence="12">The sequence shown here is derived from an EMBL/GenBank/DDBJ whole genome shotgun (WGS) entry which is preliminary data.</text>
</comment>
<evidence type="ECO:0000256" key="1">
    <source>
        <dbReference type="ARBA" id="ARBA00001946"/>
    </source>
</evidence>
<dbReference type="Proteomes" id="UP000295345">
    <property type="component" value="Unassembled WGS sequence"/>
</dbReference>
<reference evidence="12 13" key="1">
    <citation type="submission" date="2019-03" db="EMBL/GenBank/DDBJ databases">
        <title>Draft genome sequences of novel Actinobacteria.</title>
        <authorList>
            <person name="Sahin N."/>
            <person name="Ay H."/>
            <person name="Saygin H."/>
        </authorList>
    </citation>
    <scope>NUCLEOTIDE SEQUENCE [LARGE SCALE GENOMIC DNA]</scope>
    <source>
        <strain evidence="12 13">DSM 41900</strain>
    </source>
</reference>
<feature type="domain" description="Nucleotidyl transferase" evidence="11">
    <location>
        <begin position="2"/>
        <end position="236"/>
    </location>
</feature>
<dbReference type="NCBIfam" id="TIGR01207">
    <property type="entry name" value="rmlA"/>
    <property type="match status" value="1"/>
</dbReference>
<dbReference type="PANTHER" id="PTHR43532">
    <property type="entry name" value="GLUCOSE-1-PHOSPHATE THYMIDYLYLTRANSFERASE"/>
    <property type="match status" value="1"/>
</dbReference>
<dbReference type="GO" id="GO:0019318">
    <property type="term" value="P:hexose metabolic process"/>
    <property type="evidence" value="ECO:0007669"/>
    <property type="project" value="UniProtKB-ARBA"/>
</dbReference>
<keyword evidence="13" id="KW-1185">Reference proteome</keyword>
<accession>A0A4R4SZ55</accession>
<dbReference type="GO" id="GO:0000271">
    <property type="term" value="P:polysaccharide biosynthetic process"/>
    <property type="evidence" value="ECO:0007669"/>
    <property type="project" value="UniProtKB-ARBA"/>
</dbReference>
<dbReference type="GO" id="GO:0008879">
    <property type="term" value="F:glucose-1-phosphate thymidylyltransferase activity"/>
    <property type="evidence" value="ECO:0007669"/>
    <property type="project" value="UniProtKB-EC"/>
</dbReference>
<dbReference type="SUPFAM" id="SSF53448">
    <property type="entry name" value="Nucleotide-diphospho-sugar transferases"/>
    <property type="match status" value="1"/>
</dbReference>
<evidence type="ECO:0000256" key="9">
    <source>
        <dbReference type="ARBA" id="ARBA00049336"/>
    </source>
</evidence>
<evidence type="ECO:0000259" key="11">
    <source>
        <dbReference type="Pfam" id="PF00483"/>
    </source>
</evidence>
<evidence type="ECO:0000256" key="6">
    <source>
        <dbReference type="ARBA" id="ARBA00022695"/>
    </source>
</evidence>
<evidence type="ECO:0000256" key="2">
    <source>
        <dbReference type="ARBA" id="ARBA00010480"/>
    </source>
</evidence>
<keyword evidence="8 10" id="KW-0460">Magnesium</keyword>
<comment type="cofactor">
    <cofactor evidence="1">
        <name>Mg(2+)</name>
        <dbReference type="ChEBI" id="CHEBI:18420"/>
    </cofactor>
</comment>
<protein>
    <recommendedName>
        <fullName evidence="4 10">Glucose-1-phosphate thymidylyltransferase</fullName>
        <ecNumber evidence="3 10">2.7.7.24</ecNumber>
    </recommendedName>
</protein>
<evidence type="ECO:0000256" key="4">
    <source>
        <dbReference type="ARBA" id="ARBA00017654"/>
    </source>
</evidence>
<comment type="catalytic activity">
    <reaction evidence="9 10">
        <text>dTTP + alpha-D-glucose 1-phosphate + H(+) = dTDP-alpha-D-glucose + diphosphate</text>
        <dbReference type="Rhea" id="RHEA:15225"/>
        <dbReference type="ChEBI" id="CHEBI:15378"/>
        <dbReference type="ChEBI" id="CHEBI:33019"/>
        <dbReference type="ChEBI" id="CHEBI:37568"/>
        <dbReference type="ChEBI" id="CHEBI:57477"/>
        <dbReference type="ChEBI" id="CHEBI:58601"/>
        <dbReference type="EC" id="2.7.7.24"/>
    </reaction>
</comment>
<evidence type="ECO:0000313" key="12">
    <source>
        <dbReference type="EMBL" id="TDC68164.1"/>
    </source>
</evidence>
<dbReference type="EC" id="2.7.7.24" evidence="3 10"/>
<dbReference type="CDD" id="cd02538">
    <property type="entry name" value="G1P_TT_short"/>
    <property type="match status" value="1"/>
</dbReference>
<name>A0A4R4SZ55_9ACTN</name>
<gene>
    <name evidence="12" type="primary">rfbA</name>
    <name evidence="12" type="ORF">E1283_27805</name>
</gene>
<keyword evidence="5 10" id="KW-0808">Transferase</keyword>
<dbReference type="PANTHER" id="PTHR43532:SF1">
    <property type="entry name" value="GLUCOSE-1-PHOSPHATE THYMIDYLYLTRANSFERASE 1"/>
    <property type="match status" value="1"/>
</dbReference>
<evidence type="ECO:0000256" key="8">
    <source>
        <dbReference type="ARBA" id="ARBA00022842"/>
    </source>
</evidence>
<dbReference type="FunFam" id="3.90.550.10:FF:000023">
    <property type="entry name" value="Glucose-1-phosphate thymidylyltransferase"/>
    <property type="match status" value="1"/>
</dbReference>
<dbReference type="Pfam" id="PF00483">
    <property type="entry name" value="NTP_transferase"/>
    <property type="match status" value="1"/>
</dbReference>
<dbReference type="OrthoDB" id="9803871at2"/>
<dbReference type="EMBL" id="SMKI01000389">
    <property type="protein sequence ID" value="TDC68164.1"/>
    <property type="molecule type" value="Genomic_DNA"/>
</dbReference>
<organism evidence="12 13">
    <name type="scientific">Streptomyces hainanensis</name>
    <dbReference type="NCBI Taxonomy" id="402648"/>
    <lineage>
        <taxon>Bacteria</taxon>
        <taxon>Bacillati</taxon>
        <taxon>Actinomycetota</taxon>
        <taxon>Actinomycetes</taxon>
        <taxon>Kitasatosporales</taxon>
        <taxon>Streptomycetaceae</taxon>
        <taxon>Streptomyces</taxon>
    </lineage>
</organism>
<sequence length="296" mass="32185">MKGIILAGGRGTRLYPLTLSVSKQLLPVHDKPMIYYPLSVLMLAGVRDILIISTAHDLDAFRSLLGDGAPLGLDLDYAVQDEPRGIADAFRIGAGHVGSDDVALILGDNIFHGPGFGEVLQSRVASLDGCVLFGYRVPDPERYGVAQADATGRIVDVEEKPTEPRSNLAVTGLYLYDNEVVDIAAGIRPSARGELEITDVNRVYVRRRAATLVDLGRGFTWLDTGTHDALTDASHYMQMMEQRQGIRVGCIEEIALNMGYIDAESCHRLGRRLAHSDYGQYVMRVASSTPALLATT</sequence>
<proteinExistence type="inferred from homology"/>